<comment type="caution">
    <text evidence="7">The sequence shown here is derived from an EMBL/GenBank/DDBJ whole genome shotgun (WGS) entry which is preliminary data.</text>
</comment>
<evidence type="ECO:0000259" key="3">
    <source>
        <dbReference type="Pfam" id="PF25876"/>
    </source>
</evidence>
<accession>A0A829YCD6</accession>
<reference evidence="8" key="1">
    <citation type="submission" date="2020-01" db="EMBL/GenBank/DDBJ databases">
        <title>'Steroidobacter agaridevorans' sp. nov., agar-degrading bacteria isolated from rhizosphere soils.</title>
        <authorList>
            <person name="Ikenaga M."/>
            <person name="Kataoka M."/>
            <person name="Murouchi A."/>
            <person name="Katsuragi S."/>
            <person name="Sakai M."/>
        </authorList>
    </citation>
    <scope>NUCLEOTIDE SEQUENCE [LARGE SCALE GENOMIC DNA]</scope>
    <source>
        <strain evidence="8">YU21-B</strain>
    </source>
</reference>
<feature type="domain" description="Multidrug resistance protein MdtA-like alpha-helical hairpin" evidence="3">
    <location>
        <begin position="105"/>
        <end position="174"/>
    </location>
</feature>
<dbReference type="EMBL" id="BLJN01000003">
    <property type="protein sequence ID" value="GFE81054.1"/>
    <property type="molecule type" value="Genomic_DNA"/>
</dbReference>
<evidence type="ECO:0000259" key="5">
    <source>
        <dbReference type="Pfam" id="PF25944"/>
    </source>
</evidence>
<dbReference type="Gene3D" id="2.40.50.100">
    <property type="match status" value="1"/>
</dbReference>
<keyword evidence="8" id="KW-1185">Reference proteome</keyword>
<dbReference type="Pfam" id="PF25917">
    <property type="entry name" value="BSH_RND"/>
    <property type="match status" value="1"/>
</dbReference>
<feature type="domain" description="Multidrug resistance protein MdtA-like C-terminal permuted SH3" evidence="6">
    <location>
        <begin position="302"/>
        <end position="361"/>
    </location>
</feature>
<dbReference type="InterPro" id="IPR058627">
    <property type="entry name" value="MdtA-like_C"/>
</dbReference>
<evidence type="ECO:0000313" key="8">
    <source>
        <dbReference type="Proteomes" id="UP000445000"/>
    </source>
</evidence>
<evidence type="ECO:0000256" key="2">
    <source>
        <dbReference type="ARBA" id="ARBA00009477"/>
    </source>
</evidence>
<dbReference type="PANTHER" id="PTHR30158">
    <property type="entry name" value="ACRA/E-RELATED COMPONENT OF DRUG EFFLUX TRANSPORTER"/>
    <property type="match status" value="1"/>
</dbReference>
<name>A0A829YCD6_9GAMM</name>
<dbReference type="InterPro" id="IPR058625">
    <property type="entry name" value="MdtA-like_BSH"/>
</dbReference>
<comment type="subcellular location">
    <subcellularLocation>
        <location evidence="1">Cell inner membrane</location>
        <topology evidence="1">Lipid-anchor</topology>
    </subcellularLocation>
</comment>
<dbReference type="PROSITE" id="PS51257">
    <property type="entry name" value="PROKAR_LIPOPROTEIN"/>
    <property type="match status" value="1"/>
</dbReference>
<dbReference type="Gene3D" id="1.10.287.470">
    <property type="entry name" value="Helix hairpin bin"/>
    <property type="match status" value="1"/>
</dbReference>
<dbReference type="FunFam" id="2.40.420.20:FF:000001">
    <property type="entry name" value="Efflux RND transporter periplasmic adaptor subunit"/>
    <property type="match status" value="1"/>
</dbReference>
<gene>
    <name evidence="7" type="ORF">GCM10011487_30540</name>
</gene>
<evidence type="ECO:0000256" key="1">
    <source>
        <dbReference type="ARBA" id="ARBA00004519"/>
    </source>
</evidence>
<evidence type="ECO:0000313" key="7">
    <source>
        <dbReference type="EMBL" id="GFE81054.1"/>
    </source>
</evidence>
<dbReference type="RefSeq" id="WP_161812756.1">
    <property type="nucleotide sequence ID" value="NZ_BLJN01000003.1"/>
</dbReference>
<dbReference type="InterPro" id="IPR006143">
    <property type="entry name" value="RND_pump_MFP"/>
</dbReference>
<sequence length="392" mass="42444">MNVIRQSLVRSLVAIAVSAVLLSGCGKGQEQQHAPPPPEVTVQTVEKNPVPLDLTYTARTVGSREVEVRARVGGILIKRRYEEGGSVKQGQPMFLIDPEPVRARLASARAEVAVAKARLEEARRQHDRVVPLFEKNAVSQSRRDEVVSAFEVAQASLQAAESAQRMAQLDLEYTDVRAPISGLTSREVMSEGSLVSTEQSSSLLTKIVQVDPLYIEFSVPEAEASIIRGSLAPANRVAQPTVRLVLENGQEYPDAAKVTFVDNAVDVNSGTVRVRAVLKNPEAQLIPGQFIRARVEGVQLSNVVTVPRKAVMSSAQGQFIWLVNGEQKVEFRPVQVGRSFGNNIIVTEGLAPGDRYIVEGVLKVQPGIQVSAVGPEAPTKQAEQQPAQKETA</sequence>
<proteinExistence type="inferred from homology"/>
<dbReference type="InterPro" id="IPR058624">
    <property type="entry name" value="MdtA-like_HH"/>
</dbReference>
<dbReference type="Pfam" id="PF25944">
    <property type="entry name" value="Beta-barrel_RND"/>
    <property type="match status" value="1"/>
</dbReference>
<dbReference type="Proteomes" id="UP000445000">
    <property type="component" value="Unassembled WGS sequence"/>
</dbReference>
<comment type="similarity">
    <text evidence="2">Belongs to the membrane fusion protein (MFP) (TC 8.A.1) family.</text>
</comment>
<protein>
    <submittedName>
        <fullName evidence="7">Hemolysin D</fullName>
    </submittedName>
</protein>
<dbReference type="Pfam" id="PF25876">
    <property type="entry name" value="HH_MFP_RND"/>
    <property type="match status" value="1"/>
</dbReference>
<dbReference type="AlphaFoldDB" id="A0A829YCD6"/>
<dbReference type="Pfam" id="PF25967">
    <property type="entry name" value="RND-MFP_C"/>
    <property type="match status" value="1"/>
</dbReference>
<dbReference type="GO" id="GO:0022857">
    <property type="term" value="F:transmembrane transporter activity"/>
    <property type="evidence" value="ECO:0007669"/>
    <property type="project" value="InterPro"/>
</dbReference>
<dbReference type="SUPFAM" id="SSF111369">
    <property type="entry name" value="HlyD-like secretion proteins"/>
    <property type="match status" value="1"/>
</dbReference>
<dbReference type="Gene3D" id="2.40.420.20">
    <property type="match status" value="1"/>
</dbReference>
<feature type="domain" description="Multidrug resistance protein MdtA-like barrel-sandwich hybrid" evidence="4">
    <location>
        <begin position="64"/>
        <end position="205"/>
    </location>
</feature>
<dbReference type="NCBIfam" id="TIGR01730">
    <property type="entry name" value="RND_mfp"/>
    <property type="match status" value="1"/>
</dbReference>
<dbReference type="Gene3D" id="2.40.30.170">
    <property type="match status" value="1"/>
</dbReference>
<evidence type="ECO:0000259" key="4">
    <source>
        <dbReference type="Pfam" id="PF25917"/>
    </source>
</evidence>
<dbReference type="GO" id="GO:0005886">
    <property type="term" value="C:plasma membrane"/>
    <property type="evidence" value="ECO:0007669"/>
    <property type="project" value="UniProtKB-SubCell"/>
</dbReference>
<dbReference type="InterPro" id="IPR058626">
    <property type="entry name" value="MdtA-like_b-barrel"/>
</dbReference>
<dbReference type="GO" id="GO:0046677">
    <property type="term" value="P:response to antibiotic"/>
    <property type="evidence" value="ECO:0007669"/>
    <property type="project" value="TreeGrafter"/>
</dbReference>
<feature type="domain" description="Multidrug resistance protein MdtA-like beta-barrel" evidence="5">
    <location>
        <begin position="212"/>
        <end position="296"/>
    </location>
</feature>
<organism evidence="7 8">
    <name type="scientific">Steroidobacter agaridevorans</name>
    <dbReference type="NCBI Taxonomy" id="2695856"/>
    <lineage>
        <taxon>Bacteria</taxon>
        <taxon>Pseudomonadati</taxon>
        <taxon>Pseudomonadota</taxon>
        <taxon>Gammaproteobacteria</taxon>
        <taxon>Steroidobacterales</taxon>
        <taxon>Steroidobacteraceae</taxon>
        <taxon>Steroidobacter</taxon>
    </lineage>
</organism>
<evidence type="ECO:0000259" key="6">
    <source>
        <dbReference type="Pfam" id="PF25967"/>
    </source>
</evidence>